<proteinExistence type="predicted"/>
<keyword evidence="6" id="KW-1185">Reference proteome</keyword>
<dbReference type="InterPro" id="IPR018359">
    <property type="entry name" value="Bromodomain_CS"/>
</dbReference>
<dbReference type="SUPFAM" id="SSF47370">
    <property type="entry name" value="Bromodomain"/>
    <property type="match status" value="1"/>
</dbReference>
<dbReference type="InterPro" id="IPR051831">
    <property type="entry name" value="Bromodomain_contain_prot"/>
</dbReference>
<evidence type="ECO:0000313" key="6">
    <source>
        <dbReference type="Proteomes" id="UP000836841"/>
    </source>
</evidence>
<feature type="compositionally biased region" description="Polar residues" evidence="3">
    <location>
        <begin position="711"/>
        <end position="721"/>
    </location>
</feature>
<reference evidence="5 6" key="1">
    <citation type="submission" date="2022-03" db="EMBL/GenBank/DDBJ databases">
        <authorList>
            <person name="Nunn A."/>
            <person name="Chopra R."/>
            <person name="Nunn A."/>
            <person name="Contreras Garrido A."/>
        </authorList>
    </citation>
    <scope>NUCLEOTIDE SEQUENCE [LARGE SCALE GENOMIC DNA]</scope>
</reference>
<dbReference type="InterPro" id="IPR001487">
    <property type="entry name" value="Bromodomain"/>
</dbReference>
<evidence type="ECO:0000259" key="4">
    <source>
        <dbReference type="PROSITE" id="PS50014"/>
    </source>
</evidence>
<feature type="compositionally biased region" description="Basic and acidic residues" evidence="3">
    <location>
        <begin position="122"/>
        <end position="145"/>
    </location>
</feature>
<feature type="non-terminal residue" evidence="5">
    <location>
        <position position="1"/>
    </location>
</feature>
<feature type="compositionally biased region" description="Polar residues" evidence="3">
    <location>
        <begin position="809"/>
        <end position="831"/>
    </location>
</feature>
<feature type="compositionally biased region" description="Polar residues" evidence="3">
    <location>
        <begin position="559"/>
        <end position="579"/>
    </location>
</feature>
<feature type="region of interest" description="Disordered" evidence="3">
    <location>
        <begin position="774"/>
        <end position="831"/>
    </location>
</feature>
<gene>
    <name evidence="5" type="ORF">TAV2_LOCUS19519</name>
</gene>
<accession>A0AAU9SQ03</accession>
<feature type="region of interest" description="Disordered" evidence="3">
    <location>
        <begin position="555"/>
        <end position="579"/>
    </location>
</feature>
<sequence>SLSPGESGNELRRGQRRRNVRYNFNFDDYFDEEEEEEEEEADDDSEEERKRQKKLKQVLNLNQSRARADPPTISRGRAAARVRHESDYEEEEEYEAEVKEEDDYEEDTSEKRQVKKRKISRRVKEGEKDYDEEVHADSDEDSNVKEKKRSASASGTHCDGSSEPTPILDKKALELILDKLQKKDIYGVYAEPVDPEELPDYHNIVEHPMDFSTVRKKLANGSYLTLEELENDVLLICSNAMQYNSSDTVYYKHARTIQEMGKRKFEKARIKIKRVEKEFKTDEKAKPASSGKKQVSSYFSSGGNLAGGGASQNKPFSTQTSRHVDVLLEGDTSLLDNLEKAEDLSSGLLGKCGRKLTVVEADSRAAYGNSDQQVDRSESIFTTFESEIKQFVAVGLDAENAYGRSLARFAATLGPVAWKIASQRIEQALPEEIKFGRGWVGEYEPLPTPVQTCTPKEAFVFSKPLSNAAAEKNETLFKTLVPAKEQQGNRPVPDGNCPFPFSASFEAVSEGSSSFVATQVGNLKSMSHHGYGNSSPQEFIKPENRISQQVELNLPPPAEQTSSGSACASENHSFGKSDTVASYMSSSDMTRKMTDSEHYKHQMTTNGIFRGGLSNGRVSAGVNNTMFEISSETANEMKRALAKGTQQSMRQQSQSHGEQAPDSERFKHHMTINRMFPGGLSNGRISTGVDNRMFEISSDTANEMKGALAKGTQQSMRQQSQSHDEQAPDSERFKHHMTINRIFPGGLSNGRISTGVDNRMFEISSDTANEMKRALAKGTQQPMRQQSQSHGEQPQSMRNVNEKARTQHHTTSVPPDVSSPQSARSEDSSNASVAAARAWMSIGARGNNNNQTFEISKSSQISAESLYNPSREQQFHQQACKPRSSEGTQFLPQRNGLPFQTFVNQPVHGMMNGGSQPFQNNRPTVFSHMAAPTSDVTRFHVQSPRRGGITPHGQLNQRREKLIFPPDLNIGVHSFDSPAKQSSGLRVDSQQPDLALQL</sequence>
<evidence type="ECO:0000256" key="3">
    <source>
        <dbReference type="SAM" id="MobiDB-lite"/>
    </source>
</evidence>
<feature type="domain" description="Bromo" evidence="4">
    <location>
        <begin position="181"/>
        <end position="251"/>
    </location>
</feature>
<feature type="compositionally biased region" description="Polar residues" evidence="3">
    <location>
        <begin position="778"/>
        <end position="799"/>
    </location>
</feature>
<dbReference type="SMART" id="SM00297">
    <property type="entry name" value="BROMO"/>
    <property type="match status" value="1"/>
</dbReference>
<dbReference type="Proteomes" id="UP000836841">
    <property type="component" value="Chromosome 6"/>
</dbReference>
<dbReference type="InterPro" id="IPR036427">
    <property type="entry name" value="Bromodomain-like_sf"/>
</dbReference>
<feature type="compositionally biased region" description="Acidic residues" evidence="3">
    <location>
        <begin position="28"/>
        <end position="46"/>
    </location>
</feature>
<dbReference type="PANTHER" id="PTHR22881">
    <property type="entry name" value="BROMODOMAIN CONTAINING PROTEIN"/>
    <property type="match status" value="1"/>
</dbReference>
<feature type="region of interest" description="Disordered" evidence="3">
    <location>
        <begin position="707"/>
        <end position="733"/>
    </location>
</feature>
<evidence type="ECO:0000256" key="1">
    <source>
        <dbReference type="ARBA" id="ARBA00023117"/>
    </source>
</evidence>
<dbReference type="Gene3D" id="1.20.920.10">
    <property type="entry name" value="Bromodomain-like"/>
    <property type="match status" value="1"/>
</dbReference>
<feature type="region of interest" description="Disordered" evidence="3">
    <location>
        <begin position="23"/>
        <end position="165"/>
    </location>
</feature>
<evidence type="ECO:0000256" key="2">
    <source>
        <dbReference type="PROSITE-ProRule" id="PRU00035"/>
    </source>
</evidence>
<keyword evidence="1 2" id="KW-0103">Bromodomain</keyword>
<dbReference type="EMBL" id="OU466862">
    <property type="protein sequence ID" value="CAH2069913.1"/>
    <property type="molecule type" value="Genomic_DNA"/>
</dbReference>
<dbReference type="CDD" id="cd04369">
    <property type="entry name" value="Bromodomain"/>
    <property type="match status" value="1"/>
</dbReference>
<feature type="compositionally biased region" description="Acidic residues" evidence="3">
    <location>
        <begin position="87"/>
        <end position="108"/>
    </location>
</feature>
<name>A0AAU9SQ03_THLAR</name>
<dbReference type="PROSITE" id="PS00633">
    <property type="entry name" value="BROMODOMAIN_1"/>
    <property type="match status" value="1"/>
</dbReference>
<feature type="compositionally biased region" description="Polar residues" evidence="3">
    <location>
        <begin position="644"/>
        <end position="657"/>
    </location>
</feature>
<feature type="compositionally biased region" description="Basic and acidic residues" evidence="3">
    <location>
        <begin position="722"/>
        <end position="732"/>
    </location>
</feature>
<dbReference type="PROSITE" id="PS50014">
    <property type="entry name" value="BROMODOMAIN_2"/>
    <property type="match status" value="1"/>
</dbReference>
<feature type="region of interest" description="Disordered" evidence="3">
    <location>
        <begin position="641"/>
        <end position="666"/>
    </location>
</feature>
<dbReference type="AlphaFoldDB" id="A0AAU9SQ03"/>
<feature type="compositionally biased region" description="Polar residues" evidence="3">
    <location>
        <begin position="979"/>
        <end position="992"/>
    </location>
</feature>
<feature type="region of interest" description="Disordered" evidence="3">
    <location>
        <begin position="973"/>
        <end position="998"/>
    </location>
</feature>
<evidence type="ECO:0000313" key="5">
    <source>
        <dbReference type="EMBL" id="CAH2069913.1"/>
    </source>
</evidence>
<dbReference type="Pfam" id="PF00439">
    <property type="entry name" value="Bromodomain"/>
    <property type="match status" value="1"/>
</dbReference>
<dbReference type="PANTHER" id="PTHR22881:SF42">
    <property type="entry name" value="DNA-BINDING BROMODOMAIN-CONTAINING PROTEIN"/>
    <property type="match status" value="1"/>
</dbReference>
<organism evidence="5 6">
    <name type="scientific">Thlaspi arvense</name>
    <name type="common">Field penny-cress</name>
    <dbReference type="NCBI Taxonomy" id="13288"/>
    <lineage>
        <taxon>Eukaryota</taxon>
        <taxon>Viridiplantae</taxon>
        <taxon>Streptophyta</taxon>
        <taxon>Embryophyta</taxon>
        <taxon>Tracheophyta</taxon>
        <taxon>Spermatophyta</taxon>
        <taxon>Magnoliopsida</taxon>
        <taxon>eudicotyledons</taxon>
        <taxon>Gunneridae</taxon>
        <taxon>Pentapetalae</taxon>
        <taxon>rosids</taxon>
        <taxon>malvids</taxon>
        <taxon>Brassicales</taxon>
        <taxon>Brassicaceae</taxon>
        <taxon>Thlaspideae</taxon>
        <taxon>Thlaspi</taxon>
    </lineage>
</organism>
<protein>
    <recommendedName>
        <fullName evidence="4">Bromo domain-containing protein</fullName>
    </recommendedName>
</protein>
<dbReference type="PRINTS" id="PR00503">
    <property type="entry name" value="BROMODOMAIN"/>
</dbReference>